<comment type="caution">
    <text evidence="2">The sequence shown here is derived from an EMBL/GenBank/DDBJ whole genome shotgun (WGS) entry which is preliminary data.</text>
</comment>
<name>A0ABW2RLD9_9BACL</name>
<evidence type="ECO:0000313" key="2">
    <source>
        <dbReference type="EMBL" id="MFC7441877.1"/>
    </source>
</evidence>
<reference evidence="3" key="1">
    <citation type="journal article" date="2019" name="Int. J. Syst. Evol. Microbiol.">
        <title>The Global Catalogue of Microorganisms (GCM) 10K type strain sequencing project: providing services to taxonomists for standard genome sequencing and annotation.</title>
        <authorList>
            <consortium name="The Broad Institute Genomics Platform"/>
            <consortium name="The Broad Institute Genome Sequencing Center for Infectious Disease"/>
            <person name="Wu L."/>
            <person name="Ma J."/>
        </authorList>
    </citation>
    <scope>NUCLEOTIDE SEQUENCE [LARGE SCALE GENOMIC DNA]</scope>
    <source>
        <strain evidence="3">CGMCC 1.12942</strain>
    </source>
</reference>
<proteinExistence type="predicted"/>
<keyword evidence="1" id="KW-1133">Transmembrane helix</keyword>
<keyword evidence="3" id="KW-1185">Reference proteome</keyword>
<organism evidence="2 3">
    <name type="scientific">Laceyella putida</name>
    <dbReference type="NCBI Taxonomy" id="110101"/>
    <lineage>
        <taxon>Bacteria</taxon>
        <taxon>Bacillati</taxon>
        <taxon>Bacillota</taxon>
        <taxon>Bacilli</taxon>
        <taxon>Bacillales</taxon>
        <taxon>Thermoactinomycetaceae</taxon>
        <taxon>Laceyella</taxon>
    </lineage>
</organism>
<gene>
    <name evidence="2" type="ORF">ACFQNG_12320</name>
</gene>
<evidence type="ECO:0000313" key="3">
    <source>
        <dbReference type="Proteomes" id="UP001596500"/>
    </source>
</evidence>
<feature type="transmembrane region" description="Helical" evidence="1">
    <location>
        <begin position="9"/>
        <end position="30"/>
    </location>
</feature>
<dbReference type="EMBL" id="JBHTBW010000040">
    <property type="protein sequence ID" value="MFC7441877.1"/>
    <property type="molecule type" value="Genomic_DNA"/>
</dbReference>
<keyword evidence="1" id="KW-0812">Transmembrane</keyword>
<accession>A0ABW2RLD9</accession>
<feature type="transmembrane region" description="Helical" evidence="1">
    <location>
        <begin position="36"/>
        <end position="60"/>
    </location>
</feature>
<keyword evidence="1" id="KW-0472">Membrane</keyword>
<protein>
    <submittedName>
        <fullName evidence="2">Uncharacterized protein</fullName>
    </submittedName>
</protein>
<dbReference type="Proteomes" id="UP001596500">
    <property type="component" value="Unassembled WGS sequence"/>
</dbReference>
<dbReference type="RefSeq" id="WP_379865379.1">
    <property type="nucleotide sequence ID" value="NZ_JBHTBW010000040.1"/>
</dbReference>
<evidence type="ECO:0000256" key="1">
    <source>
        <dbReference type="SAM" id="Phobius"/>
    </source>
</evidence>
<sequence length="225" mass="25813">MQRRLRKEWIYISAGLVLLLLGLAGLSWVLDFSPEVDAAIISSLFSAVLFCGTIVVNTYLTSEALKLGPKTQLLMQERIELYKELSTIMHDLNQALVAYFFLKKHEFRSQIIDSHFRLRAFRRKSMWILPEEILATLSKIQSLFSVSQTGGILFNPKCLETREVAIQFSNLYHALVNQMRHELDIQTISDVINHKIYRLNEPVEGIDPVSRFNGGKDESRKRDGA</sequence>